<dbReference type="RefSeq" id="WP_232187365.1">
    <property type="nucleotide sequence ID" value="NZ_JAIOAP010000012.1"/>
</dbReference>
<dbReference type="EMBL" id="JASKHM010000014">
    <property type="protein sequence ID" value="MEQ4485201.1"/>
    <property type="molecule type" value="Genomic_DNA"/>
</dbReference>
<evidence type="ECO:0000313" key="2">
    <source>
        <dbReference type="Proteomes" id="UP001493487"/>
    </source>
</evidence>
<proteinExistence type="predicted"/>
<keyword evidence="2" id="KW-1185">Reference proteome</keyword>
<protein>
    <submittedName>
        <fullName evidence="1">Uncharacterized protein</fullName>
    </submittedName>
</protein>
<name>A0ABV1L046_9BACL</name>
<accession>A0ABV1L046</accession>
<evidence type="ECO:0000313" key="1">
    <source>
        <dbReference type="EMBL" id="MEQ4485201.1"/>
    </source>
</evidence>
<reference evidence="1 2" key="1">
    <citation type="journal article" date="2023" name="Genome Announc.">
        <title>Pan-Genome Analyses of the Genus Cohnella and Proposal of the Novel Species Cohnella silvisoli sp. nov., Isolated from Forest Soil.</title>
        <authorList>
            <person name="Wang C."/>
            <person name="Mao L."/>
            <person name="Bao G."/>
            <person name="Zhu H."/>
        </authorList>
    </citation>
    <scope>NUCLEOTIDE SEQUENCE [LARGE SCALE GENOMIC DNA]</scope>
    <source>
        <strain evidence="1 2">NL03-T5-1</strain>
    </source>
</reference>
<organism evidence="1 2">
    <name type="scientific">Cohnella silvisoli</name>
    <dbReference type="NCBI Taxonomy" id="2873699"/>
    <lineage>
        <taxon>Bacteria</taxon>
        <taxon>Bacillati</taxon>
        <taxon>Bacillota</taxon>
        <taxon>Bacilli</taxon>
        <taxon>Bacillales</taxon>
        <taxon>Paenibacillaceae</taxon>
        <taxon>Cohnella</taxon>
    </lineage>
</organism>
<sequence length="134" mass="15581">MARKKAVKQPKVNAKDWRNLPTAAWNTLTFHSYFAEMNREKFGVEEYVPMRNWGFEQRQIKAAIERYGPVVLREVCEQAFADYRPTRDFPQLSAGFVLSFMASRILPRILAEKAERERIEAEQKGAADVVAITW</sequence>
<comment type="caution">
    <text evidence="1">The sequence shown here is derived from an EMBL/GenBank/DDBJ whole genome shotgun (WGS) entry which is preliminary data.</text>
</comment>
<gene>
    <name evidence="1" type="ORF">QJS35_22700</name>
</gene>
<dbReference type="Proteomes" id="UP001493487">
    <property type="component" value="Unassembled WGS sequence"/>
</dbReference>